<proteinExistence type="predicted"/>
<gene>
    <name evidence="3" type="ORF">K1X11_018030</name>
</gene>
<evidence type="ECO:0000256" key="2">
    <source>
        <dbReference type="SAM" id="SignalP"/>
    </source>
</evidence>
<feature type="coiled-coil region" evidence="1">
    <location>
        <begin position="2128"/>
        <end position="2155"/>
    </location>
</feature>
<protein>
    <submittedName>
        <fullName evidence="3">Uncharacterized protein</fullName>
    </submittedName>
</protein>
<feature type="chain" id="PRO_5045348625" evidence="2">
    <location>
        <begin position="30"/>
        <end position="2872"/>
    </location>
</feature>
<organism evidence="3 4">
    <name type="scientific">Actomonas aquatica</name>
    <dbReference type="NCBI Taxonomy" id="2866162"/>
    <lineage>
        <taxon>Bacteria</taxon>
        <taxon>Pseudomonadati</taxon>
        <taxon>Verrucomicrobiota</taxon>
        <taxon>Opitutia</taxon>
        <taxon>Opitutales</taxon>
        <taxon>Opitutaceae</taxon>
        <taxon>Actomonas</taxon>
    </lineage>
</organism>
<accession>A0ABZ1C8R5</accession>
<evidence type="ECO:0000313" key="3">
    <source>
        <dbReference type="EMBL" id="WRQ86715.1"/>
    </source>
</evidence>
<evidence type="ECO:0000256" key="1">
    <source>
        <dbReference type="SAM" id="Coils"/>
    </source>
</evidence>
<dbReference type="EMBL" id="CP139781">
    <property type="protein sequence ID" value="WRQ86715.1"/>
    <property type="molecule type" value="Genomic_DNA"/>
</dbReference>
<evidence type="ECO:0000313" key="4">
    <source>
        <dbReference type="Proteomes" id="UP000738431"/>
    </source>
</evidence>
<dbReference type="Proteomes" id="UP000738431">
    <property type="component" value="Chromosome"/>
</dbReference>
<sequence length="2872" mass="307135">MITRTLHRIRLSLFTAALLGAVGASSASAQYEMSGSTQNRLFQADTIADLAVTNGGSGYTSAPTVALSGGSGSGAIIVATVSGGQVTGFTINAAGSGYSFTNPPTVTLSGGGGTGATARVIFRAVPDGLNPPVTTSQFASIASNSGGSAAVAANEVVSVRYPSSDGGLVLQRSAIGSTFAAGVPRFLLGDVIPVPATQLDGITPAGPNYWRAQPVEVGETFSQTATSTTDTPLPLELASIQVTSGGSGYSSVPAVSITGGGGSGATATAVISQGVVTNILLNNTGSGYTSLPAVTLSGGGGTGAVAEMLGKQSSFYFSPHAERVFATQAGRVSVTWVTRLPITTADEPETAKYRFRQESFTVSSTTAKPTRRIYWTERSFDGPLINIPLGKIETINPVFSSFFPALVAKEYTRVGASESPDVSLPPERRTLWFDKSSGIGQLHAYNREGRIFVEYLGPIKEGSGGEVHEFLGADILEVVRVASPTATDVYLGDQLTPRTAGGRLLPLEQDAEWLAYPVNSVSTNNETFYGSITRRDGVIEYFAERENLSPDRVAFYWLEESDAAIHFQSAANAPDLGIYWPRIRSHYRQIWPDDVTEYAHYTVGTLGSTPATGLAFTGGQQPQIIFQDDPAQSEARIDSSSQRLFVQFTGADGLNRSLLKFSGTNELWYVRLFTQLEDRVRRISVTDGGSGYTEAPTVTFTNGGDGATAVATVVDGVVVSITVTDPGRNFTADTQVVISGGGGSGATAEVTILGFLEGDAENAIYADAVVGERIDAPEGHEIAGYIAAGTGYNVGAYVDPFDVGVEEAATGAIIPINAMPADDVLKVWWFKEVVPANPAFQPFYVPAKIGTYNLAYPEDPALIVLASNEGSGSLASAEIAGSLYVQNDRTKVGFNPNEEHAVALGGRLYALRDDLNNTSSNASVYTSEPYVLLDYTDLEDGRPAMRAFRVERELDRAGTENDWKFNYPVTAGTILQPPMPLPILPLPVNANGDVVNEEVPAITDLAAAENAPPAYDSFTFKDRKGYDWVYRGPHGAGPVNSIAISSGGAGYTSAPTVSFVGGGGSGAAATATVTDGEVTAIEVTALGSGYTSAPTIEISGGEGTGATAQAIVGPTLGMQFYYLMQENFYVPGIATQPAVGTVLPYLRPLAEGVPQGDAVTGTPLTITYRPAWPELAPELRIAETLTLPKFGLPAVLTQTSVELLYQQSIAHAGNAQPSVTLHDPIREKSYALGELNELDRIPDSVLTSDYQGRLYFQGLPPHLQNRVFFDGNRGTDGALVFLGEFVDEIAGEDYVSLNVLGIDDVAALKALCQTTDTNKSKWDSAIDELNTVVETFVEDVLLPGTYVSDGSPVTVGPTVLAQPSDSDTAVVNYALTATGKGSGWVSLIFGDGEAFTPAGEPVSAAVFKVAPRLYTGELKVEPSSNPLDEMVSLRHSGDFAAEPGNYEFEWRYAPPVDGVAPAVYTYALTALASDTWLIVPNPENNLPNAAEYAAAGDVYSLPHNRAINTDDSRVATQPDLVARKSNALDFSGGVPGRIIFSADLSDTNAGLVLYVNGAAAIAYNAPDSFANLSSSTGLVGSGLTHQFEVDPNAFQAGTNRIEVALFSGSAEDAVSTFDFRLHASTETDEVAGSTTWQTPSGVLSSQVIVGGSPTAPLGSPLLVLTDNYFTLRYRPKINTGNILAEGSNQSEVGWSRWTQPKLVEGWIKRVLAGINPFNQRVTDLYNNAINTDVSLLTQAGTRWEGDISLNLANIQDFGLIEIYETVLNRGKMLSIESGFDYAPANDALLLAAGYLNDLYTLLGNEAFADAANPTISIDDSSTVTEVNTSRFSFEGQVTSVLEEELALLRGRDDFLSPGVTVSPAYNRLYWNYTRGINSGEALYAANYNIAEKSGSSTADGVVDAADAYRMFPQAHGDAYGHYLTALSVYLGLLQNPNLTWEPRSEAVSVLGQSIQIDYQDERKFAQAALNLARTAEQVVGLTHRQSYRDDPSAGWSHFRDGATNTRTGITRHWGLDEWTSRATQGAYYNWVIGNSILPEQDDNPDHTGIQVIDRSTVLELSQLPTMADSFQTKLDNANAHLNPLGLSPHAIAFDISPSELKAGNSHFDQIYERALRSVVNAKGAFDQAARMTRLLRNQENQIQSLNDAIVDEEFAFEVALIDIFGQAYPSEIGAGRTYAQGYAGPDLYLWYVVDRPTDLVDTGSTYDISITLPKDVPQLSTDFLNLLDPAVQSISLNLTPQTVSIQPDRTVQFSDEFRRGQSMGLRPTIGSVQIALVEAYQARVEFMAAGDALRLKRLQVAKQLDLLLELAHLHAEIVAKQANATTEILRLRRVQADLESTSELLATTGDIVYNSFEAASIAPPESAGLSSDFTSTLRSALKGWGTGIDGGLKLASVGLQGGARLAGIDSERIAAITETEILGLGFDYEERQAFYEFQLSLNELSSSLFEAAQLATALQQANERVRNEIATGNTLLAQRETFRKRAAANIQGYRTKDLTFRTFRNEALEQYRSLYDLAARYTYLAAKAYDYETGLLGTTTGQTAINNIVSSRALGDLTGGTPQATVSEFGDAGLAGTMARLQADWAVAKPRLGINNPDTNGTVFSLRRELFRLSSEVDGDTAWRQTLEQHIVSDIMADPDVAAYARNVGKGDGSAVPGIIIPFSSLIQKGYNFFGHPLAGGDHVFTDSNYATKIFSVGVVLRDYVGMDAYAQRDPGQPGPDATDPNALAATPYLYLLPTGTDYMLAPPLGDTGEVRAFTVHDQALPLPFNLGGSDFSDSQFFSATDTLSEKPWILRKHQAFRAVDDPAFFYSTVPAEFTSSRLVGRSVWNGGWKLVIPAYTLLSDEHEGLNRFAASVKDIELFLRTYSNSGN</sequence>
<feature type="signal peptide" evidence="2">
    <location>
        <begin position="1"/>
        <end position="29"/>
    </location>
</feature>
<reference evidence="3 4" key="2">
    <citation type="submission" date="2023-12" db="EMBL/GenBank/DDBJ databases">
        <title>Description of an unclassified Opitutus bacterium of Verrucomicrobiota.</title>
        <authorList>
            <person name="Zhang D.-F."/>
        </authorList>
    </citation>
    <scope>NUCLEOTIDE SEQUENCE [LARGE SCALE GENOMIC DNA]</scope>
    <source>
        <strain evidence="3 4">WL0086</strain>
    </source>
</reference>
<name>A0ABZ1C8R5_9BACT</name>
<keyword evidence="4" id="KW-1185">Reference proteome</keyword>
<reference evidence="3 4" key="1">
    <citation type="submission" date="2021-08" db="EMBL/GenBank/DDBJ databases">
        <authorList>
            <person name="Zhang D."/>
            <person name="Zhang A."/>
            <person name="Wang L."/>
        </authorList>
    </citation>
    <scope>NUCLEOTIDE SEQUENCE [LARGE SCALE GENOMIC DNA]</scope>
    <source>
        <strain evidence="3 4">WL0086</strain>
    </source>
</reference>
<keyword evidence="1" id="KW-0175">Coiled coil</keyword>
<dbReference type="RefSeq" id="WP_221030553.1">
    <property type="nucleotide sequence ID" value="NZ_CP139781.1"/>
</dbReference>
<keyword evidence="2" id="KW-0732">Signal</keyword>